<dbReference type="EMBL" id="JAAFYZ010000003">
    <property type="protein sequence ID" value="MBS2545437.1"/>
    <property type="molecule type" value="Genomic_DNA"/>
</dbReference>
<proteinExistence type="predicted"/>
<keyword evidence="4" id="KW-0732">Signal</keyword>
<dbReference type="SUPFAM" id="SSF49313">
    <property type="entry name" value="Cadherin-like"/>
    <property type="match status" value="2"/>
</dbReference>
<evidence type="ECO:0000256" key="3">
    <source>
        <dbReference type="ARBA" id="ARBA00022825"/>
    </source>
</evidence>
<evidence type="ECO:0000256" key="2">
    <source>
        <dbReference type="ARBA" id="ARBA00022801"/>
    </source>
</evidence>
<organism evidence="6 7">
    <name type="scientific">Catenulispora pinistramenti</name>
    <dbReference type="NCBI Taxonomy" id="2705254"/>
    <lineage>
        <taxon>Bacteria</taxon>
        <taxon>Bacillati</taxon>
        <taxon>Actinomycetota</taxon>
        <taxon>Actinomycetes</taxon>
        <taxon>Catenulisporales</taxon>
        <taxon>Catenulisporaceae</taxon>
        <taxon>Catenulispora</taxon>
    </lineage>
</organism>
<keyword evidence="3" id="KW-0720">Serine protease</keyword>
<dbReference type="Proteomes" id="UP000730482">
    <property type="component" value="Unassembled WGS sequence"/>
</dbReference>
<dbReference type="Gene3D" id="2.60.40.10">
    <property type="entry name" value="Immunoglobulins"/>
    <property type="match status" value="2"/>
</dbReference>
<dbReference type="CDD" id="cd04056">
    <property type="entry name" value="Peptidases_S53"/>
    <property type="match status" value="1"/>
</dbReference>
<keyword evidence="7" id="KW-1185">Reference proteome</keyword>
<feature type="domain" description="Peptidase S53" evidence="5">
    <location>
        <begin position="109"/>
        <end position="446"/>
    </location>
</feature>
<dbReference type="InterPro" id="IPR050819">
    <property type="entry name" value="Tripeptidyl-peptidase_I"/>
</dbReference>
<keyword evidence="1" id="KW-0645">Protease</keyword>
<dbReference type="Pfam" id="PF05345">
    <property type="entry name" value="He_PIG"/>
    <property type="match status" value="2"/>
</dbReference>
<evidence type="ECO:0000256" key="1">
    <source>
        <dbReference type="ARBA" id="ARBA00022670"/>
    </source>
</evidence>
<feature type="chain" id="PRO_5045486760" evidence="4">
    <location>
        <begin position="34"/>
        <end position="786"/>
    </location>
</feature>
<dbReference type="RefSeq" id="WP_212007106.1">
    <property type="nucleotide sequence ID" value="NZ_JAAFYZ010000003.1"/>
</dbReference>
<dbReference type="PANTHER" id="PTHR14218">
    <property type="entry name" value="PROTEASE S8 TRIPEPTIDYL PEPTIDASE I CLN2"/>
    <property type="match status" value="1"/>
</dbReference>
<feature type="signal peptide" evidence="4">
    <location>
        <begin position="1"/>
        <end position="33"/>
    </location>
</feature>
<evidence type="ECO:0000313" key="7">
    <source>
        <dbReference type="Proteomes" id="UP000730482"/>
    </source>
</evidence>
<reference evidence="6 7" key="1">
    <citation type="submission" date="2020-02" db="EMBL/GenBank/DDBJ databases">
        <title>Acidophilic actinobacteria isolated from forest soil.</title>
        <authorList>
            <person name="Golinska P."/>
        </authorList>
    </citation>
    <scope>NUCLEOTIDE SEQUENCE [LARGE SCALE GENOMIC DNA]</scope>
    <source>
        <strain evidence="6 7">NL8</strain>
    </source>
</reference>
<evidence type="ECO:0000256" key="4">
    <source>
        <dbReference type="SAM" id="SignalP"/>
    </source>
</evidence>
<dbReference type="PANTHER" id="PTHR14218:SF15">
    <property type="entry name" value="TRIPEPTIDYL-PEPTIDASE 1"/>
    <property type="match status" value="1"/>
</dbReference>
<evidence type="ECO:0000313" key="6">
    <source>
        <dbReference type="EMBL" id="MBS2545437.1"/>
    </source>
</evidence>
<dbReference type="InterPro" id="IPR030400">
    <property type="entry name" value="Sedolisin_dom"/>
</dbReference>
<dbReference type="Gene3D" id="3.40.50.200">
    <property type="entry name" value="Peptidase S8/S53 domain"/>
    <property type="match status" value="1"/>
</dbReference>
<dbReference type="PROSITE" id="PS00138">
    <property type="entry name" value="SUBTILASE_SER"/>
    <property type="match status" value="1"/>
</dbReference>
<dbReference type="InterPro" id="IPR015919">
    <property type="entry name" value="Cadherin-like_sf"/>
</dbReference>
<accession>A0ABS5KHC1</accession>
<evidence type="ECO:0000259" key="5">
    <source>
        <dbReference type="PROSITE" id="PS51695"/>
    </source>
</evidence>
<dbReference type="PROSITE" id="PS51695">
    <property type="entry name" value="SEDOLISIN"/>
    <property type="match status" value="1"/>
</dbReference>
<keyword evidence="2" id="KW-0378">Hydrolase</keyword>
<dbReference type="InterPro" id="IPR023828">
    <property type="entry name" value="Peptidase_S8_Ser-AS"/>
</dbReference>
<comment type="caution">
    <text evidence="6">The sequence shown here is derived from an EMBL/GenBank/DDBJ whole genome shotgun (WGS) entry which is preliminary data.</text>
</comment>
<protein>
    <submittedName>
        <fullName evidence="6">S53 family peptidase</fullName>
    </submittedName>
</protein>
<dbReference type="InterPro" id="IPR013783">
    <property type="entry name" value="Ig-like_fold"/>
</dbReference>
<dbReference type="Gene3D" id="2.60.120.260">
    <property type="entry name" value="Galactose-binding domain-like"/>
    <property type="match status" value="1"/>
</dbReference>
<gene>
    <name evidence="6" type="ORF">KGQ19_01005</name>
</gene>
<dbReference type="SUPFAM" id="SSF52743">
    <property type="entry name" value="Subtilisin-like"/>
    <property type="match status" value="1"/>
</dbReference>
<dbReference type="InterPro" id="IPR036852">
    <property type="entry name" value="Peptidase_S8/S53_dom_sf"/>
</dbReference>
<name>A0ABS5KHC1_9ACTN</name>
<sequence>MNLSSRLRATARVATAAALGSALTIAVASGATASPAPSATPSASANLIAAEAAGSAHASQPDVTPANQDSSHACSAVIVVGHQSCFALKRDGVHPNTAISPNAIPSGVGYGPSQLQSAYNLTSTSAANGAGKTIALVDAYDDANAASDLAAYRSAAGLPAGNFKKVNQTGQTSPLPSAPPAGDDWTLEESLDLDMASAICPLCSIVLVEAADDSSDGLYIAQNTAASLAGYISNSWGGSESSTESSQDSQYFTHASGIVTTVSAGDSDYGASYPATSPNVVSVGGTNLTTSSNSRGWTESVWNTTQGSEGTGSGCSSYEAQPAWQTALNLPSGCSNRIDNDVAADADPATGVAVYDTSNGNTGWNEVGGTSASSPMVAAMFALAGNAGATPAQDIYQHTSNFYDVTSGNDGTCTPSYLCTAGTGYDGPTGIGTPNGVAGLQTGGSGTETVSVTNPGSQTSTQGTAISTLQISGTDSAGKSLTYSATGLPAGLSISSSGAITGTPTGTGSSTVTVTASSGTASGSTSFTWTVNAQGGTETVSVTNPGNQTSTQGTAITKLQIAATDSAGKALTYSASGLPAGLSISSSGAITGTPSAAGTSNVTVTASSGTASGTTSFTWTVNASGGGCTAAQLLGNPGFETGSASPWTASSGVINSDTTDEPAHSGSYDAWLDGYGTTHTDTLAQKVTIPATCKTANFSFWLHIDTDETTTTTAYDKLNVQVLNASGTVLGTLATYSNLNHNSGYSQHSFSLASYIGQTVTLKFTGTEDASLQTSFVVDDTGLNVS</sequence>